<comment type="subunit">
    <text evidence="7">The complex comprises the extracytoplasmic solute receptor protein and the two transmembrane proteins.</text>
</comment>
<evidence type="ECO:0000259" key="8">
    <source>
        <dbReference type="Pfam" id="PF06808"/>
    </source>
</evidence>
<sequence>MIPAVFVALLLIGLPIALVLAVTAMVYIYTSGNSVLFLSFPQQFFGGLKNYGLLAIPLFMMVGELMNEGGITRRLVAFASVFVGAVRGGLAYINIIANMVLASIVGSANAQVAVMAQVMVPEMEKKGYDRGFATATTAAGALLAPVIPPSMLFVIFGVLAQLSIGDLFIAGIIPGLMMAVGFIVVIALLGLRYNYPASERLSRSEKIANVMASIPSLVVPTVMIGGILLGLTTPTEAAAVGAAMAALVGRFIHGEMKLDRLGDMLLRAALNSSVVLVLVAAAAVFGWVIVYENVPQQLADLMQNLTSDPFIFMMLVMGLLLLVGMVLDGIAALILLVPILLPVATNVYDINPYHLGVVMCINLTLGLLTPPVGAALYVAARVTGCKPGDIVRPLLPFLLVTMLILVIICWQPALVTGFVNY</sequence>
<dbReference type="InterPro" id="IPR010656">
    <property type="entry name" value="DctM"/>
</dbReference>
<feature type="domain" description="TRAP C4-dicarboxylate transport system permease DctM subunit" evidence="8">
    <location>
        <begin position="5"/>
        <end position="414"/>
    </location>
</feature>
<evidence type="ECO:0000313" key="10">
    <source>
        <dbReference type="Proteomes" id="UP000285123"/>
    </source>
</evidence>
<reference evidence="9 10" key="1">
    <citation type="submission" date="2013-10" db="EMBL/GenBank/DDBJ databases">
        <title>Salinisphaera halophila YIM 95161 Genome Sequencing.</title>
        <authorList>
            <person name="Lai Q."/>
            <person name="Li C."/>
            <person name="Shao Z."/>
        </authorList>
    </citation>
    <scope>NUCLEOTIDE SEQUENCE [LARGE SCALE GENOMIC DNA]</scope>
    <source>
        <strain evidence="9 10">YIM 95161</strain>
    </source>
</reference>
<feature type="transmembrane region" description="Helical" evidence="7">
    <location>
        <begin position="75"/>
        <end position="93"/>
    </location>
</feature>
<feature type="transmembrane region" description="Helical" evidence="7">
    <location>
        <begin position="132"/>
        <end position="161"/>
    </location>
</feature>
<gene>
    <name evidence="9" type="ORF">SAHL_08620</name>
</gene>
<protein>
    <recommendedName>
        <fullName evidence="7">TRAP transporter large permease protein</fullName>
    </recommendedName>
</protein>
<feature type="transmembrane region" description="Helical" evidence="7">
    <location>
        <begin position="265"/>
        <end position="290"/>
    </location>
</feature>
<comment type="caution">
    <text evidence="7">Lacks conserved residue(s) required for the propagation of feature annotation.</text>
</comment>
<comment type="subcellular location">
    <subcellularLocation>
        <location evidence="1 7">Cell inner membrane</location>
        <topology evidence="1 7">Multi-pass membrane protein</topology>
    </subcellularLocation>
</comment>
<feature type="transmembrane region" description="Helical" evidence="7">
    <location>
        <begin position="397"/>
        <end position="419"/>
    </location>
</feature>
<dbReference type="AlphaFoldDB" id="A0A423PW35"/>
<accession>A0A423PW35</accession>
<feature type="transmembrane region" description="Helical" evidence="7">
    <location>
        <begin position="353"/>
        <end position="377"/>
    </location>
</feature>
<dbReference type="RefSeq" id="WP_123591008.1">
    <property type="nucleotide sequence ID" value="NZ_AYKF01000078.1"/>
</dbReference>
<feature type="transmembrane region" description="Helical" evidence="7">
    <location>
        <begin position="167"/>
        <end position="189"/>
    </location>
</feature>
<name>A0A423PW35_9GAMM</name>
<dbReference type="PANTHER" id="PTHR33362:SF2">
    <property type="entry name" value="TRAP TRANSPORTER LARGE PERMEASE PROTEIN"/>
    <property type="match status" value="1"/>
</dbReference>
<feature type="transmembrane region" description="Helical" evidence="7">
    <location>
        <begin position="237"/>
        <end position="253"/>
    </location>
</feature>
<proteinExistence type="inferred from homology"/>
<dbReference type="GO" id="GO:0022857">
    <property type="term" value="F:transmembrane transporter activity"/>
    <property type="evidence" value="ECO:0007669"/>
    <property type="project" value="UniProtKB-UniRule"/>
</dbReference>
<dbReference type="GO" id="GO:0005886">
    <property type="term" value="C:plasma membrane"/>
    <property type="evidence" value="ECO:0007669"/>
    <property type="project" value="UniProtKB-SubCell"/>
</dbReference>
<keyword evidence="3 7" id="KW-0997">Cell inner membrane</keyword>
<evidence type="ECO:0000256" key="1">
    <source>
        <dbReference type="ARBA" id="ARBA00004429"/>
    </source>
</evidence>
<evidence type="ECO:0000313" key="9">
    <source>
        <dbReference type="EMBL" id="ROO29826.1"/>
    </source>
</evidence>
<dbReference type="PIRSF" id="PIRSF006066">
    <property type="entry name" value="HI0050"/>
    <property type="match status" value="1"/>
</dbReference>
<dbReference type="NCBIfam" id="TIGR00786">
    <property type="entry name" value="dctM"/>
    <property type="match status" value="1"/>
</dbReference>
<evidence type="ECO:0000256" key="2">
    <source>
        <dbReference type="ARBA" id="ARBA00022475"/>
    </source>
</evidence>
<keyword evidence="2" id="KW-1003">Cell membrane</keyword>
<dbReference type="PANTHER" id="PTHR33362">
    <property type="entry name" value="SIALIC ACID TRAP TRANSPORTER PERMEASE PROTEIN SIAT-RELATED"/>
    <property type="match status" value="1"/>
</dbReference>
<feature type="transmembrane region" description="Helical" evidence="7">
    <location>
        <begin position="45"/>
        <end position="63"/>
    </location>
</feature>
<keyword evidence="7" id="KW-0813">Transport</keyword>
<evidence type="ECO:0000256" key="4">
    <source>
        <dbReference type="ARBA" id="ARBA00022692"/>
    </source>
</evidence>
<dbReference type="Proteomes" id="UP000285123">
    <property type="component" value="Unassembled WGS sequence"/>
</dbReference>
<feature type="transmembrane region" description="Helical" evidence="7">
    <location>
        <begin position="310"/>
        <end position="341"/>
    </location>
</feature>
<keyword evidence="6 7" id="KW-0472">Membrane</keyword>
<organism evidence="9 10">
    <name type="scientific">Salinisphaera orenii YIM 95161</name>
    <dbReference type="NCBI Taxonomy" id="1051139"/>
    <lineage>
        <taxon>Bacteria</taxon>
        <taxon>Pseudomonadati</taxon>
        <taxon>Pseudomonadota</taxon>
        <taxon>Gammaproteobacteria</taxon>
        <taxon>Salinisphaerales</taxon>
        <taxon>Salinisphaeraceae</taxon>
        <taxon>Salinisphaera</taxon>
    </lineage>
</organism>
<keyword evidence="4 7" id="KW-0812">Transmembrane</keyword>
<comment type="function">
    <text evidence="7">Part of the tripartite ATP-independent periplasmic (TRAP) transport system.</text>
</comment>
<evidence type="ECO:0000256" key="6">
    <source>
        <dbReference type="ARBA" id="ARBA00023136"/>
    </source>
</evidence>
<dbReference type="Pfam" id="PF06808">
    <property type="entry name" value="DctM"/>
    <property type="match status" value="1"/>
</dbReference>
<comment type="similarity">
    <text evidence="7">Belongs to the TRAP transporter large permease family.</text>
</comment>
<comment type="caution">
    <text evidence="9">The sequence shown here is derived from an EMBL/GenBank/DDBJ whole genome shotgun (WGS) entry which is preliminary data.</text>
</comment>
<dbReference type="InterPro" id="IPR004681">
    <property type="entry name" value="TRAP_DctM"/>
</dbReference>
<keyword evidence="5 7" id="KW-1133">Transmembrane helix</keyword>
<dbReference type="EMBL" id="AYKF01000078">
    <property type="protein sequence ID" value="ROO29826.1"/>
    <property type="molecule type" value="Genomic_DNA"/>
</dbReference>
<evidence type="ECO:0000256" key="5">
    <source>
        <dbReference type="ARBA" id="ARBA00022989"/>
    </source>
</evidence>
<evidence type="ECO:0000256" key="7">
    <source>
        <dbReference type="RuleBase" id="RU369079"/>
    </source>
</evidence>
<evidence type="ECO:0000256" key="3">
    <source>
        <dbReference type="ARBA" id="ARBA00022519"/>
    </source>
</evidence>
<dbReference type="OrthoDB" id="9796052at2"/>